<accession>A0A163V916</accession>
<evidence type="ECO:0000256" key="2">
    <source>
        <dbReference type="SAM" id="Phobius"/>
    </source>
</evidence>
<protein>
    <recommendedName>
        <fullName evidence="5">DUF2993 domain-containing protein</fullName>
    </recommendedName>
</protein>
<evidence type="ECO:0008006" key="5">
    <source>
        <dbReference type="Google" id="ProtNLM"/>
    </source>
</evidence>
<dbReference type="RefSeq" id="WP_075513279.1">
    <property type="nucleotide sequence ID" value="NZ_CP089224.1"/>
</dbReference>
<feature type="compositionally biased region" description="Pro residues" evidence="1">
    <location>
        <begin position="20"/>
        <end position="31"/>
    </location>
</feature>
<keyword evidence="2" id="KW-0472">Membrane</keyword>
<proteinExistence type="predicted"/>
<evidence type="ECO:0000313" key="4">
    <source>
        <dbReference type="Proteomes" id="UP000077342"/>
    </source>
</evidence>
<dbReference type="InterPro" id="IPR021373">
    <property type="entry name" value="DUF2993"/>
</dbReference>
<evidence type="ECO:0000256" key="1">
    <source>
        <dbReference type="SAM" id="MobiDB-lite"/>
    </source>
</evidence>
<comment type="caution">
    <text evidence="3">The sequence shown here is derived from an EMBL/GenBank/DDBJ whole genome shotgun (WGS) entry which is preliminary data.</text>
</comment>
<evidence type="ECO:0000313" key="3">
    <source>
        <dbReference type="EMBL" id="KZS57117.1"/>
    </source>
</evidence>
<feature type="compositionally biased region" description="Low complexity" evidence="1">
    <location>
        <begin position="51"/>
        <end position="78"/>
    </location>
</feature>
<dbReference type="Proteomes" id="UP000077342">
    <property type="component" value="Unassembled WGS sequence"/>
</dbReference>
<gene>
    <name evidence="3" type="ORF">A4G28_17125</name>
</gene>
<keyword evidence="2" id="KW-0812">Transmembrane</keyword>
<dbReference type="Pfam" id="PF11209">
    <property type="entry name" value="LmeA"/>
    <property type="match status" value="1"/>
</dbReference>
<sequence>MTNPQGPPNEGPSTWSRPGNPGPFGRPPAPTDPSGGQLRPGGPGGTHAQDPATQAGPGAGQATQPTEHLAAASAGAQRPAPPPAAAAATRTTPLAKPQGDAESGKPQRKRRWRRDPLSIFLLLIIVFSLVVAGLIGAELYVRHEANSKIAEAVACEVKDKASASFGVAPLVLWQLATKHFTNISAETAGNQVRDAKGMKLQIDIRDVQLRDTPNSQGTVGALDATVTWTSEGIKESFQNAIPVLGPFVSNTVTTHPRDGTVEMKGFLDNIVVKPQVTGNGLQLPIVTFNALGFTLPKESVQSMIDDFFNKLTKDFPLGIHWDSVQVTDTGVVAHLSTRNATIPAGGEQDPCFANL</sequence>
<name>A0A163V916_9MYCO</name>
<keyword evidence="2" id="KW-1133">Transmembrane helix</keyword>
<reference evidence="4" key="1">
    <citation type="submission" date="2016-04" db="EMBL/GenBank/DDBJ databases">
        <authorList>
            <person name="Strapagiel D."/>
            <person name="Borowka P."/>
            <person name="Marciniak B."/>
            <person name="Bakula Z."/>
            <person name="Van Ingen J."/>
            <person name="Safianowska A."/>
            <person name="Dziadek J."/>
            <person name="Jagielski T."/>
        </authorList>
    </citation>
    <scope>NUCLEOTIDE SEQUENCE [LARGE SCALE GENOMIC DNA]</scope>
    <source>
        <strain evidence="4">1010001458</strain>
    </source>
</reference>
<feature type="region of interest" description="Disordered" evidence="1">
    <location>
        <begin position="1"/>
        <end position="111"/>
    </location>
</feature>
<feature type="compositionally biased region" description="Pro residues" evidence="1">
    <location>
        <begin position="1"/>
        <end position="10"/>
    </location>
</feature>
<organism evidence="3 4">
    <name type="scientific">Mycobacterium ostraviense</name>
    <dbReference type="NCBI Taxonomy" id="2738409"/>
    <lineage>
        <taxon>Bacteria</taxon>
        <taxon>Bacillati</taxon>
        <taxon>Actinomycetota</taxon>
        <taxon>Actinomycetes</taxon>
        <taxon>Mycobacteriales</taxon>
        <taxon>Mycobacteriaceae</taxon>
        <taxon>Mycobacterium</taxon>
    </lineage>
</organism>
<dbReference type="AlphaFoldDB" id="A0A163V916"/>
<feature type="transmembrane region" description="Helical" evidence="2">
    <location>
        <begin position="117"/>
        <end position="141"/>
    </location>
</feature>
<keyword evidence="4" id="KW-1185">Reference proteome</keyword>
<dbReference type="EMBL" id="LWCI01000165">
    <property type="protein sequence ID" value="KZS57117.1"/>
    <property type="molecule type" value="Genomic_DNA"/>
</dbReference>
<feature type="compositionally biased region" description="Low complexity" evidence="1">
    <location>
        <begin position="85"/>
        <end position="97"/>
    </location>
</feature>